<feature type="domain" description="Cas12f1-like TNB" evidence="10">
    <location>
        <begin position="290"/>
        <end position="357"/>
    </location>
</feature>
<evidence type="ECO:0000256" key="7">
    <source>
        <dbReference type="ARBA" id="ARBA00023172"/>
    </source>
</evidence>
<dbReference type="GO" id="GO:0006310">
    <property type="term" value="P:DNA recombination"/>
    <property type="evidence" value="ECO:0007669"/>
    <property type="project" value="UniProtKB-KW"/>
</dbReference>
<dbReference type="EMBL" id="FXUV02000041">
    <property type="protein sequence ID" value="SNB77622.1"/>
    <property type="molecule type" value="Genomic_DNA"/>
</dbReference>
<dbReference type="NCBIfam" id="TIGR01766">
    <property type="entry name" value="IS200/IS605 family accessory protein TnpB-like domain"/>
    <property type="match status" value="1"/>
</dbReference>
<sequence>MMIAHKIALKPNNRQRTYFAKACGVARLAYNWGLEMWQQQYQAHKENPDNPKPTEMSLRRQLNAIKREKFPFMLEVTKCAPQQAIKDLGKAFKNFWAGRAKYPQFRKKGHHDSFYLSNDQFKIIDNKIKIPNLGWVRMTENMRFSGKIMSATISRIADKWFVSITIETEIQPKQAENQSAIGVDLGVSTLATLSNGEIITGEKSHKSLLNRLKRLSRSLSRKIKGSKNREKAKHKLARLHAKIKNIRQDCLHKLTTQLAKNHQVIAIEDLNVKGMMKNRHLARSVADMGFFEFKRQLQYKVAQFGGTLVVADRWFASSKLCSCCGYKMEKMPLSVRSWQCPQCQTQHDRDVNAAKNLRDYAFKQL</sequence>
<reference evidence="12" key="1">
    <citation type="submission" date="2017-05" db="EMBL/GenBank/DDBJ databases">
        <authorList>
            <person name="Song R."/>
            <person name="Chenine A.L."/>
            <person name="Ruprecht R.M."/>
        </authorList>
    </citation>
    <scope>NUCLEOTIDE SEQUENCE</scope>
    <source>
        <strain evidence="12">Kingella_eburonensis</strain>
    </source>
</reference>
<keyword evidence="3" id="KW-0815">Transposition</keyword>
<evidence type="ECO:0000256" key="4">
    <source>
        <dbReference type="ARBA" id="ARBA00022723"/>
    </source>
</evidence>
<dbReference type="GO" id="GO:0003677">
    <property type="term" value="F:DNA binding"/>
    <property type="evidence" value="ECO:0007669"/>
    <property type="project" value="UniProtKB-KW"/>
</dbReference>
<dbReference type="EMBL" id="FXUV01000035">
    <property type="protein sequence ID" value="SMQ12882.1"/>
    <property type="molecule type" value="Genomic_DNA"/>
</dbReference>
<dbReference type="GO" id="GO:0046872">
    <property type="term" value="F:metal ion binding"/>
    <property type="evidence" value="ECO:0007669"/>
    <property type="project" value="UniProtKB-KW"/>
</dbReference>
<evidence type="ECO:0000256" key="2">
    <source>
        <dbReference type="ARBA" id="ARBA00011044"/>
    </source>
</evidence>
<name>A0A238HHL7_9NEIS</name>
<evidence type="ECO:0000259" key="11">
    <source>
        <dbReference type="Pfam" id="PF12323"/>
    </source>
</evidence>
<evidence type="ECO:0000256" key="8">
    <source>
        <dbReference type="SAM" id="Coils"/>
    </source>
</evidence>
<evidence type="ECO:0000256" key="5">
    <source>
        <dbReference type="ARBA" id="ARBA00022833"/>
    </source>
</evidence>
<dbReference type="PANTHER" id="PTHR30405">
    <property type="entry name" value="TRANSPOSASE"/>
    <property type="match status" value="1"/>
</dbReference>
<comment type="similarity">
    <text evidence="2">In the N-terminal section; belongs to the transposase 2 family.</text>
</comment>
<keyword evidence="5" id="KW-0862">Zinc</keyword>
<dbReference type="Proteomes" id="UP000215450">
    <property type="component" value="Unassembled WGS sequence"/>
</dbReference>
<dbReference type="RefSeq" id="WP_219350293.1">
    <property type="nucleotide sequence ID" value="NZ_FXUV02000041.1"/>
</dbReference>
<keyword evidence="4" id="KW-0479">Metal-binding</keyword>
<dbReference type="STRING" id="1522312.GCA_900177895_01411"/>
<keyword evidence="6" id="KW-0238">DNA-binding</keyword>
<protein>
    <submittedName>
        <fullName evidence="12">Putative transposase</fullName>
    </submittedName>
</protein>
<evidence type="ECO:0000256" key="1">
    <source>
        <dbReference type="ARBA" id="ARBA00008761"/>
    </source>
</evidence>
<evidence type="ECO:0000313" key="12">
    <source>
        <dbReference type="EMBL" id="SMQ12882.1"/>
    </source>
</evidence>
<organism evidence="12">
    <name type="scientific">Kingella negevensis</name>
    <dbReference type="NCBI Taxonomy" id="1522312"/>
    <lineage>
        <taxon>Bacteria</taxon>
        <taxon>Pseudomonadati</taxon>
        <taxon>Pseudomonadota</taxon>
        <taxon>Betaproteobacteria</taxon>
        <taxon>Neisseriales</taxon>
        <taxon>Neisseriaceae</taxon>
        <taxon>Kingella</taxon>
    </lineage>
</organism>
<feature type="coiled-coil region" evidence="8">
    <location>
        <begin position="209"/>
        <end position="249"/>
    </location>
</feature>
<comment type="similarity">
    <text evidence="1">In the C-terminal section; belongs to the transposase 35 family.</text>
</comment>
<dbReference type="AlphaFoldDB" id="A0A238HHL7"/>
<dbReference type="InterPro" id="IPR051399">
    <property type="entry name" value="RNA-guided_DNA_endo/Transpos"/>
</dbReference>
<dbReference type="InterPro" id="IPR021027">
    <property type="entry name" value="Transposase_put_HTH"/>
</dbReference>
<evidence type="ECO:0000259" key="9">
    <source>
        <dbReference type="Pfam" id="PF01385"/>
    </source>
</evidence>
<evidence type="ECO:0000313" key="13">
    <source>
        <dbReference type="EMBL" id="SNB77622.1"/>
    </source>
</evidence>
<gene>
    <name evidence="12" type="ORF">KEBURONENSIS_01699</name>
    <name evidence="13" type="ORF">KEBURONENSIS_01735</name>
</gene>
<feature type="domain" description="Transposase putative helix-turn-helix" evidence="11">
    <location>
        <begin position="1"/>
        <end position="45"/>
    </location>
</feature>
<dbReference type="GO" id="GO:0032196">
    <property type="term" value="P:transposition"/>
    <property type="evidence" value="ECO:0007669"/>
    <property type="project" value="UniProtKB-KW"/>
</dbReference>
<keyword evidence="8" id="KW-0175">Coiled coil</keyword>
<proteinExistence type="inferred from homology"/>
<dbReference type="Pfam" id="PF01385">
    <property type="entry name" value="OrfB_IS605"/>
    <property type="match status" value="1"/>
</dbReference>
<keyword evidence="7" id="KW-0233">DNA recombination</keyword>
<dbReference type="Pfam" id="PF07282">
    <property type="entry name" value="Cas12f1-like_TNB"/>
    <property type="match status" value="1"/>
</dbReference>
<reference evidence="13 14" key="2">
    <citation type="submission" date="2017-06" db="EMBL/GenBank/DDBJ databases">
        <authorList>
            <person name="Kim H.J."/>
            <person name="Triplett B.A."/>
        </authorList>
    </citation>
    <scope>NUCLEOTIDE SEQUENCE [LARGE SCALE GENOMIC DNA]</scope>
    <source>
        <strain evidence="13">Kingella_eburonensis</strain>
    </source>
</reference>
<dbReference type="NCBIfam" id="NF040570">
    <property type="entry name" value="guided_TnpB"/>
    <property type="match status" value="1"/>
</dbReference>
<feature type="domain" description="Probable transposase IS891/IS1136/IS1341" evidence="9">
    <location>
        <begin position="164"/>
        <end position="279"/>
    </location>
</feature>
<dbReference type="Pfam" id="PF12323">
    <property type="entry name" value="HTH_OrfB_IS605"/>
    <property type="match status" value="1"/>
</dbReference>
<dbReference type="InterPro" id="IPR001959">
    <property type="entry name" value="Transposase"/>
</dbReference>
<dbReference type="InterPro" id="IPR010095">
    <property type="entry name" value="Cas12f1-like_TNB"/>
</dbReference>
<keyword evidence="14" id="KW-1185">Reference proteome</keyword>
<evidence type="ECO:0000256" key="6">
    <source>
        <dbReference type="ARBA" id="ARBA00023125"/>
    </source>
</evidence>
<dbReference type="PANTHER" id="PTHR30405:SF25">
    <property type="entry name" value="RNA-GUIDED DNA ENDONUCLEASE INSQ-RELATED"/>
    <property type="match status" value="1"/>
</dbReference>
<evidence type="ECO:0000259" key="10">
    <source>
        <dbReference type="Pfam" id="PF07282"/>
    </source>
</evidence>
<evidence type="ECO:0000313" key="14">
    <source>
        <dbReference type="Proteomes" id="UP000215450"/>
    </source>
</evidence>
<accession>A0A238HHL7</accession>
<evidence type="ECO:0000256" key="3">
    <source>
        <dbReference type="ARBA" id="ARBA00022578"/>
    </source>
</evidence>